<evidence type="ECO:0000313" key="2">
    <source>
        <dbReference type="EMBL" id="EPQ19022.1"/>
    </source>
</evidence>
<gene>
    <name evidence="2" type="ORF">D623_10010575</name>
</gene>
<organism evidence="2 3">
    <name type="scientific">Myotis brandtii</name>
    <name type="common">Brandt's bat</name>
    <dbReference type="NCBI Taxonomy" id="109478"/>
    <lineage>
        <taxon>Eukaryota</taxon>
        <taxon>Metazoa</taxon>
        <taxon>Chordata</taxon>
        <taxon>Craniata</taxon>
        <taxon>Vertebrata</taxon>
        <taxon>Euteleostomi</taxon>
        <taxon>Mammalia</taxon>
        <taxon>Eutheria</taxon>
        <taxon>Laurasiatheria</taxon>
        <taxon>Chiroptera</taxon>
        <taxon>Yangochiroptera</taxon>
        <taxon>Vespertilionidae</taxon>
        <taxon>Myotis</taxon>
    </lineage>
</organism>
<feature type="region of interest" description="Disordered" evidence="1">
    <location>
        <begin position="1"/>
        <end position="28"/>
    </location>
</feature>
<feature type="compositionally biased region" description="Basic and acidic residues" evidence="1">
    <location>
        <begin position="1"/>
        <end position="10"/>
    </location>
</feature>
<protein>
    <submittedName>
        <fullName evidence="2">Uncharacterized protein</fullName>
    </submittedName>
</protein>
<name>S7QCX8_MYOBR</name>
<reference evidence="2 3" key="1">
    <citation type="journal article" date="2013" name="Nat. Commun.">
        <title>Genome analysis reveals insights into physiology and longevity of the Brandt's bat Myotis brandtii.</title>
        <authorList>
            <person name="Seim I."/>
            <person name="Fang X."/>
            <person name="Xiong Z."/>
            <person name="Lobanov A.V."/>
            <person name="Huang Z."/>
            <person name="Ma S."/>
            <person name="Feng Y."/>
            <person name="Turanov A.A."/>
            <person name="Zhu Y."/>
            <person name="Lenz T.L."/>
            <person name="Gerashchenko M.V."/>
            <person name="Fan D."/>
            <person name="Hee Yim S."/>
            <person name="Yao X."/>
            <person name="Jordan D."/>
            <person name="Xiong Y."/>
            <person name="Ma Y."/>
            <person name="Lyapunov A.N."/>
            <person name="Chen G."/>
            <person name="Kulakova O.I."/>
            <person name="Sun Y."/>
            <person name="Lee S.G."/>
            <person name="Bronson R.T."/>
            <person name="Moskalev A.A."/>
            <person name="Sunyaev S.R."/>
            <person name="Zhang G."/>
            <person name="Krogh A."/>
            <person name="Wang J."/>
            <person name="Gladyshev V.N."/>
        </authorList>
    </citation>
    <scope>NUCLEOTIDE SEQUENCE [LARGE SCALE GENOMIC DNA]</scope>
</reference>
<evidence type="ECO:0000256" key="1">
    <source>
        <dbReference type="SAM" id="MobiDB-lite"/>
    </source>
</evidence>
<sequence>MRGGTGEKGRTQNAAGEPGEGCVPQSPPSVIGDFLSDWRYPTAKAVHSRGACGTHKRMRCSLAGQEGIREDFLEEAGIPGGSQ</sequence>
<dbReference type="EMBL" id="KE164593">
    <property type="protein sequence ID" value="EPQ19022.1"/>
    <property type="molecule type" value="Genomic_DNA"/>
</dbReference>
<evidence type="ECO:0000313" key="3">
    <source>
        <dbReference type="Proteomes" id="UP000052978"/>
    </source>
</evidence>
<dbReference type="Proteomes" id="UP000052978">
    <property type="component" value="Unassembled WGS sequence"/>
</dbReference>
<accession>S7QCX8</accession>
<dbReference type="AlphaFoldDB" id="S7QCX8"/>
<keyword evidence="3" id="KW-1185">Reference proteome</keyword>
<proteinExistence type="predicted"/>